<feature type="transmembrane region" description="Helical" evidence="1">
    <location>
        <begin position="352"/>
        <end position="375"/>
    </location>
</feature>
<feature type="transmembrane region" description="Helical" evidence="1">
    <location>
        <begin position="327"/>
        <end position="345"/>
    </location>
</feature>
<feature type="transmembrane region" description="Helical" evidence="1">
    <location>
        <begin position="387"/>
        <end position="406"/>
    </location>
</feature>
<feature type="transmembrane region" description="Helical" evidence="1">
    <location>
        <begin position="92"/>
        <end position="112"/>
    </location>
</feature>
<reference evidence="3" key="1">
    <citation type="submission" date="2017-09" db="EMBL/GenBank/DDBJ databases">
        <title>Depth-based differentiation of microbial function through sediment-hosted aquifers and enrichment of novel symbionts in the deep terrestrial subsurface.</title>
        <authorList>
            <person name="Probst A.J."/>
            <person name="Ladd B."/>
            <person name="Jarett J.K."/>
            <person name="Geller-Mcgrath D.E."/>
            <person name="Sieber C.M.K."/>
            <person name="Emerson J.B."/>
            <person name="Anantharaman K."/>
            <person name="Thomas B.C."/>
            <person name="Malmstrom R."/>
            <person name="Stieglmeier M."/>
            <person name="Klingl A."/>
            <person name="Woyke T."/>
            <person name="Ryan C.M."/>
            <person name="Banfield J.F."/>
        </authorList>
    </citation>
    <scope>NUCLEOTIDE SEQUENCE [LARGE SCALE GENOMIC DNA]</scope>
</reference>
<dbReference type="PANTHER" id="PTHR38454:SF1">
    <property type="entry name" value="INTEGRAL MEMBRANE PROTEIN"/>
    <property type="match status" value="1"/>
</dbReference>
<dbReference type="InterPro" id="IPR018580">
    <property type="entry name" value="Uncharacterised_YfhO"/>
</dbReference>
<dbReference type="PANTHER" id="PTHR38454">
    <property type="entry name" value="INTEGRAL MEMBRANE PROTEIN-RELATED"/>
    <property type="match status" value="1"/>
</dbReference>
<keyword evidence="1" id="KW-0472">Membrane</keyword>
<feature type="transmembrane region" description="Helical" evidence="1">
    <location>
        <begin position="203"/>
        <end position="218"/>
    </location>
</feature>
<comment type="caution">
    <text evidence="2">The sequence shown here is derived from an EMBL/GenBank/DDBJ whole genome shotgun (WGS) entry which is preliminary data.</text>
</comment>
<feature type="transmembrane region" description="Helical" evidence="1">
    <location>
        <begin position="487"/>
        <end position="509"/>
    </location>
</feature>
<dbReference type="Pfam" id="PF09586">
    <property type="entry name" value="YfhO"/>
    <property type="match status" value="1"/>
</dbReference>
<sequence length="793" mass="91008">MNKIKAFDRFWPILFITLVTIIFFYPVWLKGAVPLPADALVSLHVPWTELHWPDYPAGVPFKNGEITDSISQFYPWHSLVGEFWRSGKLPFWNFYMFSGTPLLATLHSAALYPLNVLYLFLSNIASWTALVILQIWLAGVFMYLFLRRLDLGKEASILGGLVFSFSGYMIAWLEFVTGGQAGLWLPLLLLFEINLLTSMRAKWLLPIAIVFFMIFSAGDFQVPLYSILVYLFFGLYLIGWENLKQKKFLMKSVFVIAGLVSGLLVSLPQLLPAFQLFSLSMRGADTYIKEYFFGLMDWTKITNFIWPDFYGNVTTGNYWARFGFNEYISFTGIVSIIFTAYGLITKKIKGEMFFFILLLVSLLFLFPTPFGFLPFKFEIPALSTSSASRIIFLVDFSLAVLCAYGFSKWKINKDNWLLTINFVFIFISTVVFLILVSVINTRGSFFGSLTPEMITNLKISLRNMAPTTIILFIFTGILIIKKYTPKYYLLALPILIVFLAAIELLRFSWKFVSFSPVQFVFPNTETITYLQNQQKPFRVAGGIPTNLFMPYQLSSAEGYDSLYPLRNAEWLSGIESGLINNPTRRYGLIHNFSSPLLNYNNVEYIIDYKKGPNGEVNKDGWFQGALLTSQYKPVFSENRVTVFQNTNVLPRVWFTTNYQVNNDAAIIIKELENLNNQKNKLVMIEQNPEILVENKDLSSGIFNYQEKDNQIDMNVKTSENSLLFVSQSYYPGWKAYVDNKEIKVLRSNYTFLSIAVPKGEHLVKFIYEPLYFKETLLVAAGTIIVLALFAKRK</sequence>
<organism evidence="2 3">
    <name type="scientific">Candidatus Shapirobacteria bacterium CG08_land_8_20_14_0_20_39_18</name>
    <dbReference type="NCBI Taxonomy" id="1974883"/>
    <lineage>
        <taxon>Bacteria</taxon>
        <taxon>Candidatus Shapironibacteriota</taxon>
    </lineage>
</organism>
<evidence type="ECO:0000313" key="3">
    <source>
        <dbReference type="Proteomes" id="UP000228996"/>
    </source>
</evidence>
<feature type="transmembrane region" description="Helical" evidence="1">
    <location>
        <begin position="165"/>
        <end position="191"/>
    </location>
</feature>
<feature type="transmembrane region" description="Helical" evidence="1">
    <location>
        <begin position="770"/>
        <end position="790"/>
    </location>
</feature>
<feature type="transmembrane region" description="Helical" evidence="1">
    <location>
        <begin position="224"/>
        <end position="240"/>
    </location>
</feature>
<accession>A0A2M6XDT6</accession>
<feature type="transmembrane region" description="Helical" evidence="1">
    <location>
        <begin position="124"/>
        <end position="145"/>
    </location>
</feature>
<dbReference type="Proteomes" id="UP000228996">
    <property type="component" value="Unassembled WGS sequence"/>
</dbReference>
<name>A0A2M6XDT6_9BACT</name>
<gene>
    <name evidence="2" type="ORF">COT44_01000</name>
</gene>
<feature type="transmembrane region" description="Helical" evidence="1">
    <location>
        <begin position="418"/>
        <end position="439"/>
    </location>
</feature>
<evidence type="ECO:0008006" key="4">
    <source>
        <dbReference type="Google" id="ProtNLM"/>
    </source>
</evidence>
<proteinExistence type="predicted"/>
<keyword evidence="1" id="KW-1133">Transmembrane helix</keyword>
<feature type="transmembrane region" description="Helical" evidence="1">
    <location>
        <begin position="252"/>
        <end position="271"/>
    </location>
</feature>
<keyword evidence="1" id="KW-0812">Transmembrane</keyword>
<protein>
    <recommendedName>
        <fullName evidence="4">Membrane protein 6-pyruvoyl-tetrahydropterin synthase-related domain-containing protein</fullName>
    </recommendedName>
</protein>
<dbReference type="EMBL" id="PEYO01000005">
    <property type="protein sequence ID" value="PIU03843.1"/>
    <property type="molecule type" value="Genomic_DNA"/>
</dbReference>
<feature type="transmembrane region" description="Helical" evidence="1">
    <location>
        <begin position="459"/>
        <end position="480"/>
    </location>
</feature>
<dbReference type="AlphaFoldDB" id="A0A2M6XDT6"/>
<evidence type="ECO:0000256" key="1">
    <source>
        <dbReference type="SAM" id="Phobius"/>
    </source>
</evidence>
<evidence type="ECO:0000313" key="2">
    <source>
        <dbReference type="EMBL" id="PIU03843.1"/>
    </source>
</evidence>
<feature type="transmembrane region" description="Helical" evidence="1">
    <location>
        <begin position="12"/>
        <end position="29"/>
    </location>
</feature>